<keyword evidence="13" id="KW-1185">Reference proteome</keyword>
<organism evidence="12 13">
    <name type="scientific">Cereibacter azotoformans</name>
    <dbReference type="NCBI Taxonomy" id="43057"/>
    <lineage>
        <taxon>Bacteria</taxon>
        <taxon>Pseudomonadati</taxon>
        <taxon>Pseudomonadota</taxon>
        <taxon>Alphaproteobacteria</taxon>
        <taxon>Rhodobacterales</taxon>
        <taxon>Paracoccaceae</taxon>
        <taxon>Cereibacter</taxon>
    </lineage>
</organism>
<proteinExistence type="inferred from homology"/>
<keyword evidence="3 9" id="KW-0997">Cell inner membrane</keyword>
<evidence type="ECO:0000256" key="5">
    <source>
        <dbReference type="ARBA" id="ARBA00022692"/>
    </source>
</evidence>
<evidence type="ECO:0000256" key="2">
    <source>
        <dbReference type="ARBA" id="ARBA00022475"/>
    </source>
</evidence>
<feature type="region of interest" description="Disordered" evidence="10">
    <location>
        <begin position="1"/>
        <end position="30"/>
    </location>
</feature>
<dbReference type="EMBL" id="QAOT01000009">
    <property type="protein sequence ID" value="PTR18088.1"/>
    <property type="molecule type" value="Genomic_DNA"/>
</dbReference>
<dbReference type="GO" id="GO:0005886">
    <property type="term" value="C:plasma membrane"/>
    <property type="evidence" value="ECO:0007669"/>
    <property type="project" value="UniProtKB-SubCell"/>
</dbReference>
<keyword evidence="2 9" id="KW-1003">Cell membrane</keyword>
<feature type="domain" description="POTRA" evidence="11">
    <location>
        <begin position="93"/>
        <end position="161"/>
    </location>
</feature>
<dbReference type="AlphaFoldDB" id="A0A2T5K6U5"/>
<sequence>MQSLSFPPGRRDPRGAPPPRRDPARRDPAPSRWAYRAQRLWLTPLFRTSLRVGLPILGVVLVIALIFASADRRAAIAGSFTGLVDSFQQRPEFMVTLLSVDGASPELSDRIRATLALKLPLSSFDIDLTAARARIESIDAVAQADVRVRSGGVLEVRVTEREPAIIWRRAANLVLLDETGRRVDDLAFRSERADLAVIAGEGAERAVPEALEILSAARPILNRVRGLVRMGERRWDIVLDRGQRVLLPVEDPVAAVERMIALDEAEDLLDRDVISVDLRIKDRPVLRLAPYALREVRRARGIDTSGSDL</sequence>
<dbReference type="InterPro" id="IPR005548">
    <property type="entry name" value="Cell_div_FtsQ/DivIB_C"/>
</dbReference>
<evidence type="ECO:0000256" key="1">
    <source>
        <dbReference type="ARBA" id="ARBA00004370"/>
    </source>
</evidence>
<dbReference type="Proteomes" id="UP000244060">
    <property type="component" value="Unassembled WGS sequence"/>
</dbReference>
<evidence type="ECO:0000256" key="6">
    <source>
        <dbReference type="ARBA" id="ARBA00022989"/>
    </source>
</evidence>
<dbReference type="OrthoDB" id="9783091at2"/>
<keyword evidence="8 9" id="KW-0131">Cell cycle</keyword>
<feature type="transmembrane region" description="Helical" evidence="9">
    <location>
        <begin position="52"/>
        <end position="70"/>
    </location>
</feature>
<comment type="subcellular location">
    <subcellularLocation>
        <location evidence="9">Cell inner membrane</location>
        <topology evidence="9">Single-pass type II membrane protein</topology>
    </subcellularLocation>
    <subcellularLocation>
        <location evidence="1">Membrane</location>
    </subcellularLocation>
    <text evidence="9">Localizes to the division septum.</text>
</comment>
<dbReference type="RefSeq" id="WP_101341161.1">
    <property type="nucleotide sequence ID" value="NZ_CP090021.1"/>
</dbReference>
<dbReference type="PANTHER" id="PTHR35851:SF1">
    <property type="entry name" value="CELL DIVISION PROTEIN FTSQ"/>
    <property type="match status" value="1"/>
</dbReference>
<reference evidence="12 13" key="1">
    <citation type="submission" date="2018-04" db="EMBL/GenBank/DDBJ databases">
        <title>Genomic Encyclopedia of Type Strains, Phase III (KMG-III): the genomes of soil and plant-associated and newly described type strains.</title>
        <authorList>
            <person name="Whitman W."/>
        </authorList>
    </citation>
    <scope>NUCLEOTIDE SEQUENCE [LARGE SCALE GENOMIC DNA]</scope>
    <source>
        <strain evidence="12 13">KA25</strain>
    </source>
</reference>
<name>A0A2T5K6U5_9RHOB</name>
<comment type="similarity">
    <text evidence="9">Belongs to the FtsQ/DivIB family. FtsQ subfamily.</text>
</comment>
<dbReference type="GO" id="GO:0043093">
    <property type="term" value="P:FtsZ-dependent cytokinesis"/>
    <property type="evidence" value="ECO:0007669"/>
    <property type="project" value="UniProtKB-UniRule"/>
</dbReference>
<evidence type="ECO:0000256" key="4">
    <source>
        <dbReference type="ARBA" id="ARBA00022618"/>
    </source>
</evidence>
<comment type="caution">
    <text evidence="12">The sequence shown here is derived from an EMBL/GenBank/DDBJ whole genome shotgun (WGS) entry which is preliminary data.</text>
</comment>
<keyword evidence="5 9" id="KW-0812">Transmembrane</keyword>
<dbReference type="GO" id="GO:0090529">
    <property type="term" value="P:cell septum assembly"/>
    <property type="evidence" value="ECO:0007669"/>
    <property type="project" value="InterPro"/>
</dbReference>
<dbReference type="InterPro" id="IPR034746">
    <property type="entry name" value="POTRA"/>
</dbReference>
<evidence type="ECO:0000259" key="11">
    <source>
        <dbReference type="PROSITE" id="PS51779"/>
    </source>
</evidence>
<evidence type="ECO:0000256" key="7">
    <source>
        <dbReference type="ARBA" id="ARBA00023136"/>
    </source>
</evidence>
<protein>
    <recommendedName>
        <fullName evidence="9">Cell division protein FtsQ</fullName>
    </recommendedName>
</protein>
<comment type="function">
    <text evidence="9">Essential cell division protein.</text>
</comment>
<feature type="compositionally biased region" description="Basic and acidic residues" evidence="10">
    <location>
        <begin position="9"/>
        <end position="29"/>
    </location>
</feature>
<dbReference type="PANTHER" id="PTHR35851">
    <property type="entry name" value="CELL DIVISION PROTEIN FTSQ"/>
    <property type="match status" value="1"/>
</dbReference>
<dbReference type="InterPro" id="IPR013685">
    <property type="entry name" value="POTRA_FtsQ_type"/>
</dbReference>
<evidence type="ECO:0000256" key="3">
    <source>
        <dbReference type="ARBA" id="ARBA00022519"/>
    </source>
</evidence>
<evidence type="ECO:0000256" key="10">
    <source>
        <dbReference type="SAM" id="MobiDB-lite"/>
    </source>
</evidence>
<gene>
    <name evidence="9" type="primary">ftsQ</name>
    <name evidence="12" type="ORF">C8J28_10944</name>
</gene>
<evidence type="ECO:0000313" key="13">
    <source>
        <dbReference type="Proteomes" id="UP000244060"/>
    </source>
</evidence>
<dbReference type="HAMAP" id="MF_00911">
    <property type="entry name" value="FtsQ_subfam"/>
    <property type="match status" value="1"/>
</dbReference>
<keyword evidence="6 9" id="KW-1133">Transmembrane helix</keyword>
<evidence type="ECO:0000313" key="12">
    <source>
        <dbReference type="EMBL" id="PTR18088.1"/>
    </source>
</evidence>
<dbReference type="PROSITE" id="PS51779">
    <property type="entry name" value="POTRA"/>
    <property type="match status" value="1"/>
</dbReference>
<dbReference type="Pfam" id="PF03799">
    <property type="entry name" value="FtsQ_DivIB_C"/>
    <property type="match status" value="1"/>
</dbReference>
<dbReference type="GO" id="GO:0032153">
    <property type="term" value="C:cell division site"/>
    <property type="evidence" value="ECO:0007669"/>
    <property type="project" value="UniProtKB-UniRule"/>
</dbReference>
<evidence type="ECO:0000256" key="8">
    <source>
        <dbReference type="ARBA" id="ARBA00023306"/>
    </source>
</evidence>
<dbReference type="Pfam" id="PF08478">
    <property type="entry name" value="POTRA_1"/>
    <property type="match status" value="1"/>
</dbReference>
<accession>A0A2T5K6U5</accession>
<keyword evidence="7 9" id="KW-0472">Membrane</keyword>
<dbReference type="InterPro" id="IPR026579">
    <property type="entry name" value="FtsQ"/>
</dbReference>
<keyword evidence="4 9" id="KW-0132">Cell division</keyword>
<evidence type="ECO:0000256" key="9">
    <source>
        <dbReference type="HAMAP-Rule" id="MF_00911"/>
    </source>
</evidence>